<proteinExistence type="predicted"/>
<reference evidence="1 2" key="1">
    <citation type="submission" date="2018-11" db="EMBL/GenBank/DDBJ databases">
        <title>Paraburkholderia sp. DHOA04, isolated from soil.</title>
        <authorList>
            <person name="Gao Z.-H."/>
            <person name="Qiu L.-H."/>
            <person name="Fu J.-C."/>
        </authorList>
    </citation>
    <scope>NUCLEOTIDE SEQUENCE [LARGE SCALE GENOMIC DNA]</scope>
    <source>
        <strain evidence="1 2">DHOA04</strain>
    </source>
</reference>
<dbReference type="RefSeq" id="WP_124152177.1">
    <property type="nucleotide sequence ID" value="NZ_RQIS01000011.1"/>
</dbReference>
<dbReference type="EMBL" id="RQIS01000011">
    <property type="protein sequence ID" value="RQH05043.1"/>
    <property type="molecule type" value="Genomic_DNA"/>
</dbReference>
<dbReference type="Pfam" id="PF11136">
    <property type="entry name" value="DUF2889"/>
    <property type="match status" value="1"/>
</dbReference>
<dbReference type="OrthoDB" id="7058534at2"/>
<sequence>MTLARKASPEGRLRRLIDLQRWDENTVVGWVEDDFHHFGVTIEHAEGRVRAVRVATVRYPWATCAEVDAPLQALVGCAVPRRASDIGALVDMRAQCTHVFDLSGLVLAHISRAEAHRRYEVLVSDPDVLRWEGAYQPVFGPLRAELIQDGAQVMYWDVAENLIKAPAQFAGQSLGGGFRAWTESMDEASAEYATILRRAILVAGGRAIDHDRIATAAAMHQPALCHSFQPERREVAVRVVGQKRDYAASGRDMLSELGKKP</sequence>
<evidence type="ECO:0000313" key="2">
    <source>
        <dbReference type="Proteomes" id="UP000272778"/>
    </source>
</evidence>
<dbReference type="Proteomes" id="UP000272778">
    <property type="component" value="Unassembled WGS sequence"/>
</dbReference>
<comment type="caution">
    <text evidence="1">The sequence shown here is derived from an EMBL/GenBank/DDBJ whole genome shotgun (WGS) entry which is preliminary data.</text>
</comment>
<gene>
    <name evidence="1" type="ORF">D1Y85_16720</name>
</gene>
<dbReference type="InterPro" id="IPR021312">
    <property type="entry name" value="DUF2889"/>
</dbReference>
<keyword evidence="2" id="KW-1185">Reference proteome</keyword>
<organism evidence="1 2">
    <name type="scientific">Paraburkholderia dinghuensis</name>
    <dbReference type="NCBI Taxonomy" id="2305225"/>
    <lineage>
        <taxon>Bacteria</taxon>
        <taxon>Pseudomonadati</taxon>
        <taxon>Pseudomonadota</taxon>
        <taxon>Betaproteobacteria</taxon>
        <taxon>Burkholderiales</taxon>
        <taxon>Burkholderiaceae</taxon>
        <taxon>Paraburkholderia</taxon>
    </lineage>
</organism>
<evidence type="ECO:0000313" key="1">
    <source>
        <dbReference type="EMBL" id="RQH05043.1"/>
    </source>
</evidence>
<name>A0A3N6NWL7_9BURK</name>
<accession>A0A3N6NWL7</accession>
<protein>
    <submittedName>
        <fullName evidence="1">DUF2889 domain-containing protein</fullName>
    </submittedName>
</protein>
<dbReference type="AlphaFoldDB" id="A0A3N6NWL7"/>